<evidence type="ECO:0000256" key="6">
    <source>
        <dbReference type="ARBA" id="ARBA00022989"/>
    </source>
</evidence>
<evidence type="ECO:0000256" key="5">
    <source>
        <dbReference type="ARBA" id="ARBA00022824"/>
    </source>
</evidence>
<evidence type="ECO:0000256" key="7">
    <source>
        <dbReference type="ARBA" id="ARBA00023136"/>
    </source>
</evidence>
<evidence type="ECO:0000256" key="2">
    <source>
        <dbReference type="ARBA" id="ARBA00004922"/>
    </source>
</evidence>
<evidence type="ECO:0000256" key="3">
    <source>
        <dbReference type="ARBA" id="ARBA00008743"/>
    </source>
</evidence>
<dbReference type="GO" id="GO:0018279">
    <property type="term" value="P:protein N-linked glycosylation via asparagine"/>
    <property type="evidence" value="ECO:0007669"/>
    <property type="project" value="UniProtKB-UniRule"/>
</dbReference>
<protein>
    <recommendedName>
        <fullName evidence="8">Dolichyl-diphosphooligosaccharide--protein glycosyltransferase subunit WBP1</fullName>
        <shortName evidence="8">Oligosaccharyl transferase subunit WBP1</shortName>
    </recommendedName>
</protein>
<gene>
    <name evidence="11" type="ORF">JR316_003056</name>
</gene>
<comment type="subcellular location">
    <subcellularLocation>
        <location evidence="8">Endoplasmic reticulum membrane</location>
        <topology evidence="8">Single-pass type I membrane protein</topology>
    </subcellularLocation>
    <subcellularLocation>
        <location evidence="1">Membrane</location>
        <topology evidence="1">Single-pass type I membrane protein</topology>
    </subcellularLocation>
</comment>
<dbReference type="Pfam" id="PF23358">
    <property type="entry name" value="OST48_MD"/>
    <property type="match status" value="1"/>
</dbReference>
<comment type="pathway">
    <text evidence="2 8">Protein modification; protein glycosylation.</text>
</comment>
<comment type="subunit">
    <text evidence="8">Component of the oligosaccharyltransferase (OST) complex.</text>
</comment>
<dbReference type="UniPathway" id="UPA00378"/>
<comment type="caution">
    <text evidence="11">The sequence shown here is derived from an EMBL/GenBank/DDBJ whole genome shotgun (WGS) entry which is preliminary data.</text>
</comment>
<keyword evidence="4 8" id="KW-0812">Transmembrane</keyword>
<reference evidence="11" key="1">
    <citation type="submission" date="2021-02" db="EMBL/GenBank/DDBJ databases">
        <title>Psilocybe cubensis genome.</title>
        <authorList>
            <person name="Mckernan K.J."/>
            <person name="Crawford S."/>
            <person name="Trippe A."/>
            <person name="Kane L.T."/>
            <person name="Mclaughlin S."/>
        </authorList>
    </citation>
    <scope>NUCLEOTIDE SEQUENCE [LARGE SCALE GENOMIC DNA]</scope>
    <source>
        <strain evidence="11">MGC-MH-2018</strain>
    </source>
</reference>
<evidence type="ECO:0000313" key="11">
    <source>
        <dbReference type="EMBL" id="KAG5170979.1"/>
    </source>
</evidence>
<dbReference type="Pfam" id="PF03345">
    <property type="entry name" value="OST48_N"/>
    <property type="match status" value="1"/>
</dbReference>
<feature type="transmembrane region" description="Helical" evidence="8">
    <location>
        <begin position="440"/>
        <end position="462"/>
    </location>
</feature>
<dbReference type="PANTHER" id="PTHR10830:SF0">
    <property type="entry name" value="DOLICHYL-DIPHOSPHOOLIGOSACCHARIDE--PROTEIN GLYCOSYLTRANSFERASE 48 KDA SUBUNIT"/>
    <property type="match status" value="1"/>
</dbReference>
<comment type="function">
    <text evidence="8">Subunit of the oligosaccharyl transferase (OST) complex that catalyzes the initial transfer of a defined glycan (Glc(3)Man(9)GlcNAc(2) in eukaryotes) from the lipid carrier dolichol-pyrophosphate to an asparagine residue within an Asn-X-Ser/Thr consensus motif in nascent polypeptide chains, the first step in protein N-glycosylation. N-glycosylation occurs cotranslationally and the complex associates with the Sec61 complex at the channel-forming translocon complex that mediates protein translocation across the endoplasmic reticulum (ER).</text>
</comment>
<keyword evidence="5 8" id="KW-0256">Endoplasmic reticulum</keyword>
<dbReference type="InterPro" id="IPR055459">
    <property type="entry name" value="OST48_MD"/>
</dbReference>
<name>A0A8H7Y480_PSICU</name>
<evidence type="ECO:0000256" key="1">
    <source>
        <dbReference type="ARBA" id="ARBA00004479"/>
    </source>
</evidence>
<feature type="domain" description="OST48 middle" evidence="10">
    <location>
        <begin position="321"/>
        <end position="462"/>
    </location>
</feature>
<dbReference type="AlphaFoldDB" id="A0A8H7Y480"/>
<dbReference type="EMBL" id="JAFIQS010000003">
    <property type="protein sequence ID" value="KAG5170979.1"/>
    <property type="molecule type" value="Genomic_DNA"/>
</dbReference>
<dbReference type="InterPro" id="IPR005013">
    <property type="entry name" value="DDOST_48_kDa_subunit"/>
</dbReference>
<evidence type="ECO:0000259" key="10">
    <source>
        <dbReference type="Pfam" id="PF23358"/>
    </source>
</evidence>
<dbReference type="PANTHER" id="PTHR10830">
    <property type="entry name" value="DOLICHYL-DIPHOSPHOOLIGOSACCHARIDE--PROTEIN GLYCOSYLTRANSFERASE 48 KDA SUBUNIT"/>
    <property type="match status" value="1"/>
</dbReference>
<proteinExistence type="inferred from homology"/>
<accession>A0A8H7Y480</accession>
<evidence type="ECO:0000259" key="9">
    <source>
        <dbReference type="Pfam" id="PF03345"/>
    </source>
</evidence>
<dbReference type="InterPro" id="IPR055457">
    <property type="entry name" value="OST48_N"/>
</dbReference>
<keyword evidence="7 8" id="KW-0472">Membrane</keyword>
<feature type="domain" description="OST48 N-terminal" evidence="9">
    <location>
        <begin position="60"/>
        <end position="307"/>
    </location>
</feature>
<evidence type="ECO:0000256" key="8">
    <source>
        <dbReference type="RuleBase" id="RU361142"/>
    </source>
</evidence>
<sequence>MTGRSLGGPADGIPPQAECFRQRVTSLGALEPMFSLRRLLAVSLGLAGLVNAKSSTGNAVLVVVEPTRQGDFSIFFDGLKNQGYDLTFRAPKDEAPAIIQYDEASFAHVVILASETKNFAKDITPQSLISLLDLKTNLIVALSTKQTPLSSLAPEFSLVLPPPGTPLISYFPKRDEPASLIPITPSKYDATNILSKNLAPIWFSGVPQSLGNNPLLVPILHAPPQSFASEVDGGSADALVDSAEKGGEGLWAGSQLGVVTGFQTLTGARITWLGGADVFSDEYARKEVSKGVPSGNTQFARDVVAWTFQESLVLRVDKVEHHRQNETEAKELYTTNDQLVYSIYISKFNAKKDTWEPYSGIKDLQLEFTMLDPHVRTSLPPVPGTPGKYSTSFRAPDRHGVFKFVVDYKRKGWSHLHSSTTVPVVPPRHDGYPRFLSAAWPYYAGAISTSVAFFLFSAIWLAGEVKEGAKRSVKSGKTE</sequence>
<keyword evidence="6 8" id="KW-1133">Transmembrane helix</keyword>
<dbReference type="GO" id="GO:0008250">
    <property type="term" value="C:oligosaccharyltransferase complex"/>
    <property type="evidence" value="ECO:0007669"/>
    <property type="project" value="TreeGrafter"/>
</dbReference>
<organism evidence="11">
    <name type="scientific">Psilocybe cubensis</name>
    <name type="common">Psychedelic mushroom</name>
    <name type="synonym">Stropharia cubensis</name>
    <dbReference type="NCBI Taxonomy" id="181762"/>
    <lineage>
        <taxon>Eukaryota</taxon>
        <taxon>Fungi</taxon>
        <taxon>Dikarya</taxon>
        <taxon>Basidiomycota</taxon>
        <taxon>Agaricomycotina</taxon>
        <taxon>Agaricomycetes</taxon>
        <taxon>Agaricomycetidae</taxon>
        <taxon>Agaricales</taxon>
        <taxon>Agaricineae</taxon>
        <taxon>Strophariaceae</taxon>
        <taxon>Psilocybe</taxon>
    </lineage>
</organism>
<dbReference type="OrthoDB" id="29105at2759"/>
<evidence type="ECO:0000256" key="4">
    <source>
        <dbReference type="ARBA" id="ARBA00022692"/>
    </source>
</evidence>
<comment type="similarity">
    <text evidence="3 8">Belongs to the DDOST 48 kDa subunit family.</text>
</comment>